<evidence type="ECO:0000256" key="1">
    <source>
        <dbReference type="SAM" id="Phobius"/>
    </source>
</evidence>
<reference evidence="2 3" key="1">
    <citation type="submission" date="2021-02" db="EMBL/GenBank/DDBJ databases">
        <title>Lysobacter arenosi sp. nov., isolated from soil of gangwondo yeongwol, south Korea.</title>
        <authorList>
            <person name="Kim K.R."/>
            <person name="Kim K.H."/>
            <person name="Jeon C.O."/>
        </authorList>
    </citation>
    <scope>NUCLEOTIDE SEQUENCE [LARGE SCALE GENOMIC DNA]</scope>
    <source>
        <strain evidence="2 3">R7</strain>
    </source>
</reference>
<keyword evidence="1" id="KW-1133">Transmembrane helix</keyword>
<evidence type="ECO:0000313" key="2">
    <source>
        <dbReference type="EMBL" id="QSX75109.1"/>
    </source>
</evidence>
<keyword evidence="1" id="KW-0472">Membrane</keyword>
<protein>
    <recommendedName>
        <fullName evidence="4">CASP-like protein</fullName>
    </recommendedName>
</protein>
<dbReference type="RefSeq" id="WP_200604358.1">
    <property type="nucleotide sequence ID" value="NZ_CP071517.1"/>
</dbReference>
<organism evidence="2 3">
    <name type="scientific">Lysobacter arenosi</name>
    <dbReference type="NCBI Taxonomy" id="2795387"/>
    <lineage>
        <taxon>Bacteria</taxon>
        <taxon>Pseudomonadati</taxon>
        <taxon>Pseudomonadota</taxon>
        <taxon>Gammaproteobacteria</taxon>
        <taxon>Lysobacterales</taxon>
        <taxon>Lysobacteraceae</taxon>
        <taxon>Lysobacter</taxon>
    </lineage>
</organism>
<keyword evidence="3" id="KW-1185">Reference proteome</keyword>
<keyword evidence="1" id="KW-0812">Transmembrane</keyword>
<dbReference type="EMBL" id="CP071517">
    <property type="protein sequence ID" value="QSX75109.1"/>
    <property type="molecule type" value="Genomic_DNA"/>
</dbReference>
<sequence>MASGIRLLAAVLLILALALSWKAVSMLGASSHFGSPAMQLCSALGDPVDFAKACETFKSQVLAMSGQYSEALKLLVMAAIAAFFLGAAALNLSFRREGAPPDSSLKSKPLSGSA</sequence>
<feature type="transmembrane region" description="Helical" evidence="1">
    <location>
        <begin position="74"/>
        <end position="94"/>
    </location>
</feature>
<dbReference type="Proteomes" id="UP000663400">
    <property type="component" value="Chromosome"/>
</dbReference>
<proteinExistence type="predicted"/>
<evidence type="ECO:0008006" key="4">
    <source>
        <dbReference type="Google" id="ProtNLM"/>
    </source>
</evidence>
<gene>
    <name evidence="2" type="ORF">HIV01_000585</name>
</gene>
<name>A0ABX7RCJ6_9GAMM</name>
<accession>A0ABX7RCJ6</accession>
<evidence type="ECO:0000313" key="3">
    <source>
        <dbReference type="Proteomes" id="UP000663400"/>
    </source>
</evidence>